<feature type="signal peptide" evidence="2">
    <location>
        <begin position="1"/>
        <end position="18"/>
    </location>
</feature>
<dbReference type="EMBL" id="JAUDZG010000004">
    <property type="protein sequence ID" value="KAK3305183.1"/>
    <property type="molecule type" value="Genomic_DNA"/>
</dbReference>
<proteinExistence type="predicted"/>
<dbReference type="Pfam" id="PF26534">
    <property type="entry name" value="NTF2_7"/>
    <property type="match status" value="1"/>
</dbReference>
<feature type="domain" description="NTF2-like" evidence="3">
    <location>
        <begin position="62"/>
        <end position="197"/>
    </location>
</feature>
<dbReference type="InterPro" id="IPR058645">
    <property type="entry name" value="NTF2-like_dom_7"/>
</dbReference>
<accession>A0AAJ0GS85</accession>
<evidence type="ECO:0000313" key="4">
    <source>
        <dbReference type="EMBL" id="KAK3305183.1"/>
    </source>
</evidence>
<dbReference type="Proteomes" id="UP001273166">
    <property type="component" value="Unassembled WGS sequence"/>
</dbReference>
<keyword evidence="2" id="KW-0732">Signal</keyword>
<gene>
    <name evidence="4" type="ORF">B0T15DRAFT_484880</name>
</gene>
<feature type="region of interest" description="Disordered" evidence="1">
    <location>
        <begin position="27"/>
        <end position="64"/>
    </location>
</feature>
<evidence type="ECO:0000256" key="2">
    <source>
        <dbReference type="SAM" id="SignalP"/>
    </source>
</evidence>
<dbReference type="RefSeq" id="XP_062720963.1">
    <property type="nucleotide sequence ID" value="XM_062866251.1"/>
</dbReference>
<comment type="caution">
    <text evidence="4">The sequence shown here is derived from an EMBL/GenBank/DDBJ whole genome shotgun (WGS) entry which is preliminary data.</text>
</comment>
<sequence>MRFLPSLTLLSAAGLGLATPTSEAITRRQDEAGSDVHDVLGGLNRRGHGKSSNGRDKPKPGTCLHQGDVDTLVDAYRRMLSGWNDADAKYLADTFVDTSDSINILAGIPLGSPTFPSKEAFIEHQHVQPDNLPLTMTHTTPYSCNEIALIWQATFGVAQKQVRGVTILGVTKEEGFWQIESVDVEFNSLAYLLDIGGSYNLPGQ</sequence>
<dbReference type="AlphaFoldDB" id="A0AAJ0GS85"/>
<dbReference type="GeneID" id="87885080"/>
<feature type="compositionally biased region" description="Basic and acidic residues" evidence="1">
    <location>
        <begin position="27"/>
        <end position="38"/>
    </location>
</feature>
<dbReference type="InterPro" id="IPR032710">
    <property type="entry name" value="NTF2-like_dom_sf"/>
</dbReference>
<evidence type="ECO:0000256" key="1">
    <source>
        <dbReference type="SAM" id="MobiDB-lite"/>
    </source>
</evidence>
<organism evidence="4 5">
    <name type="scientific">Chaetomium strumarium</name>
    <dbReference type="NCBI Taxonomy" id="1170767"/>
    <lineage>
        <taxon>Eukaryota</taxon>
        <taxon>Fungi</taxon>
        <taxon>Dikarya</taxon>
        <taxon>Ascomycota</taxon>
        <taxon>Pezizomycotina</taxon>
        <taxon>Sordariomycetes</taxon>
        <taxon>Sordariomycetidae</taxon>
        <taxon>Sordariales</taxon>
        <taxon>Chaetomiaceae</taxon>
        <taxon>Chaetomium</taxon>
    </lineage>
</organism>
<name>A0AAJ0GS85_9PEZI</name>
<feature type="chain" id="PRO_5042546130" description="NTF2-like domain-containing protein" evidence="2">
    <location>
        <begin position="19"/>
        <end position="204"/>
    </location>
</feature>
<evidence type="ECO:0000259" key="3">
    <source>
        <dbReference type="Pfam" id="PF26534"/>
    </source>
</evidence>
<reference evidence="4" key="1">
    <citation type="journal article" date="2023" name="Mol. Phylogenet. Evol.">
        <title>Genome-scale phylogeny and comparative genomics of the fungal order Sordariales.</title>
        <authorList>
            <person name="Hensen N."/>
            <person name="Bonometti L."/>
            <person name="Westerberg I."/>
            <person name="Brannstrom I.O."/>
            <person name="Guillou S."/>
            <person name="Cros-Aarteil S."/>
            <person name="Calhoun S."/>
            <person name="Haridas S."/>
            <person name="Kuo A."/>
            <person name="Mondo S."/>
            <person name="Pangilinan J."/>
            <person name="Riley R."/>
            <person name="LaButti K."/>
            <person name="Andreopoulos B."/>
            <person name="Lipzen A."/>
            <person name="Chen C."/>
            <person name="Yan M."/>
            <person name="Daum C."/>
            <person name="Ng V."/>
            <person name="Clum A."/>
            <person name="Steindorff A."/>
            <person name="Ohm R.A."/>
            <person name="Martin F."/>
            <person name="Silar P."/>
            <person name="Natvig D.O."/>
            <person name="Lalanne C."/>
            <person name="Gautier V."/>
            <person name="Ament-Velasquez S.L."/>
            <person name="Kruys A."/>
            <person name="Hutchinson M.I."/>
            <person name="Powell A.J."/>
            <person name="Barry K."/>
            <person name="Miller A.N."/>
            <person name="Grigoriev I.V."/>
            <person name="Debuchy R."/>
            <person name="Gladieux P."/>
            <person name="Hiltunen Thoren M."/>
            <person name="Johannesson H."/>
        </authorList>
    </citation>
    <scope>NUCLEOTIDE SEQUENCE</scope>
    <source>
        <strain evidence="4">CBS 333.67</strain>
    </source>
</reference>
<dbReference type="SUPFAM" id="SSF54427">
    <property type="entry name" value="NTF2-like"/>
    <property type="match status" value="1"/>
</dbReference>
<protein>
    <recommendedName>
        <fullName evidence="3">NTF2-like domain-containing protein</fullName>
    </recommendedName>
</protein>
<keyword evidence="5" id="KW-1185">Reference proteome</keyword>
<evidence type="ECO:0000313" key="5">
    <source>
        <dbReference type="Proteomes" id="UP001273166"/>
    </source>
</evidence>
<reference evidence="4" key="2">
    <citation type="submission" date="2023-06" db="EMBL/GenBank/DDBJ databases">
        <authorList>
            <consortium name="Lawrence Berkeley National Laboratory"/>
            <person name="Mondo S.J."/>
            <person name="Hensen N."/>
            <person name="Bonometti L."/>
            <person name="Westerberg I."/>
            <person name="Brannstrom I.O."/>
            <person name="Guillou S."/>
            <person name="Cros-Aarteil S."/>
            <person name="Calhoun S."/>
            <person name="Haridas S."/>
            <person name="Kuo A."/>
            <person name="Pangilinan J."/>
            <person name="Riley R."/>
            <person name="Labutti K."/>
            <person name="Andreopoulos B."/>
            <person name="Lipzen A."/>
            <person name="Chen C."/>
            <person name="Yanf M."/>
            <person name="Daum C."/>
            <person name="Ng V."/>
            <person name="Clum A."/>
            <person name="Steindorff A."/>
            <person name="Ohm R."/>
            <person name="Martin F."/>
            <person name="Silar P."/>
            <person name="Natvig D."/>
            <person name="Lalanne C."/>
            <person name="Gautier V."/>
            <person name="Ament-Velasquez S.L."/>
            <person name="Kruys A."/>
            <person name="Hutchinson M.I."/>
            <person name="Powell A.J."/>
            <person name="Barry K."/>
            <person name="Miller A.N."/>
            <person name="Grigoriev I.V."/>
            <person name="Debuchy R."/>
            <person name="Gladieux P."/>
            <person name="Thoren M.H."/>
            <person name="Johannesson H."/>
        </authorList>
    </citation>
    <scope>NUCLEOTIDE SEQUENCE</scope>
    <source>
        <strain evidence="4">CBS 333.67</strain>
    </source>
</reference>